<dbReference type="PROSITE" id="PS51257">
    <property type="entry name" value="PROKAR_LIPOPROTEIN"/>
    <property type="match status" value="1"/>
</dbReference>
<reference evidence="1 2" key="1">
    <citation type="journal article" date="2019" name="Nat. Med.">
        <title>A library of human gut bacterial isolates paired with longitudinal multiomics data enables mechanistic microbiome research.</title>
        <authorList>
            <person name="Poyet M."/>
            <person name="Groussin M."/>
            <person name="Gibbons S.M."/>
            <person name="Avila-Pacheco J."/>
            <person name="Jiang X."/>
            <person name="Kearney S.M."/>
            <person name="Perrotta A.R."/>
            <person name="Berdy B."/>
            <person name="Zhao S."/>
            <person name="Lieberman T.D."/>
            <person name="Swanson P.K."/>
            <person name="Smith M."/>
            <person name="Roesemann S."/>
            <person name="Alexander J.E."/>
            <person name="Rich S.A."/>
            <person name="Livny J."/>
            <person name="Vlamakis H."/>
            <person name="Clish C."/>
            <person name="Bullock K."/>
            <person name="Deik A."/>
            <person name="Scott J."/>
            <person name="Pierce K.A."/>
            <person name="Xavier R.J."/>
            <person name="Alm E.J."/>
        </authorList>
    </citation>
    <scope>NUCLEOTIDE SEQUENCE [LARGE SCALE GENOMIC DNA]</scope>
    <source>
        <strain evidence="1 2">BIOML-A2</strain>
    </source>
</reference>
<dbReference type="Gene3D" id="2.60.40.2580">
    <property type="match status" value="1"/>
</dbReference>
<comment type="caution">
    <text evidence="1">The sequence shown here is derived from an EMBL/GenBank/DDBJ whole genome shotgun (WGS) entry which is preliminary data.</text>
</comment>
<organism evidence="1 2">
    <name type="scientific">Parabacteroides distasonis</name>
    <dbReference type="NCBI Taxonomy" id="823"/>
    <lineage>
        <taxon>Bacteria</taxon>
        <taxon>Pseudomonadati</taxon>
        <taxon>Bacteroidota</taxon>
        <taxon>Bacteroidia</taxon>
        <taxon>Bacteroidales</taxon>
        <taxon>Tannerellaceae</taxon>
        <taxon>Parabacteroides</taxon>
    </lineage>
</organism>
<dbReference type="Proteomes" id="UP000432516">
    <property type="component" value="Unassembled WGS sequence"/>
</dbReference>
<name>A0A3R6JUN6_PARDI</name>
<accession>A0A3R6JUN6</accession>
<gene>
    <name evidence="1" type="ORF">GKD68_10090</name>
</gene>
<evidence type="ECO:0000313" key="2">
    <source>
        <dbReference type="Proteomes" id="UP000432516"/>
    </source>
</evidence>
<protein>
    <submittedName>
        <fullName evidence="1">Uncharacterized protein</fullName>
    </submittedName>
</protein>
<dbReference type="AlphaFoldDB" id="A0A3R6JUN6"/>
<evidence type="ECO:0000313" key="1">
    <source>
        <dbReference type="EMBL" id="MRZ55102.1"/>
    </source>
</evidence>
<sequence length="508" mass="55331">MKQLKDIVLTGFLALLAFTACTEEKLIDERPMETGTVSISFSTEGVETKAINADGTYQYATADELNINNIFVSIFKKVDNEWKYLISKTGTLGDGSFVGTQSSGSFKLTGLTLPLNTELKVVAIVNPLEDKVASYAEMDYNGLSAETVTYTGTLGGEGYYTFDPKTLIKAGEQDMKFTATSGVISGGKDVHLKQLVAKVELDLDVELPKMEGSTTTSKWTLDGYSMDDIINKLSKRMSSASNKNKPVIVYVDQSGALKATGSGEKVPAGAKALARAWNNSADKDCANQPNTSNKYAHIESFSSGNPITMAITTTTPTWLFNLISVQVLNVNTQSKLIIPTNQLNDAIGLRDGFILGGMADTKVNLSFYTYERDKVSDLTKALSVKIVGEYVKGDKKEIATYKLKSTGFHPIWDENGGWGEGSNTKFIINTEELEMGETVSKIDITSTGKSTDYQYSIPINPEYKAGECTDGLIHGNYYHVTGMLKQSTGEFKIWVAPWVGKDVSANFN</sequence>
<proteinExistence type="predicted"/>
<dbReference type="EMBL" id="WKNE01000006">
    <property type="protein sequence ID" value="MRZ55102.1"/>
    <property type="molecule type" value="Genomic_DNA"/>
</dbReference>
<dbReference type="RefSeq" id="WP_122143921.1">
    <property type="nucleotide sequence ID" value="NZ_CP054012.1"/>
</dbReference>